<dbReference type="InterPro" id="IPR008969">
    <property type="entry name" value="CarboxyPept-like_regulatory"/>
</dbReference>
<dbReference type="RefSeq" id="WP_105037163.1">
    <property type="nucleotide sequence ID" value="NZ_PPSL01000001.1"/>
</dbReference>
<dbReference type="Pfam" id="PF13715">
    <property type="entry name" value="CarbopepD_reg_2"/>
    <property type="match status" value="1"/>
</dbReference>
<reference evidence="15 16" key="1">
    <citation type="submission" date="2018-01" db="EMBL/GenBank/DDBJ databases">
        <title>A novel member of the phylum Bacteroidetes isolated from glacier ice.</title>
        <authorList>
            <person name="Liu Q."/>
            <person name="Xin Y.-H."/>
        </authorList>
    </citation>
    <scope>NUCLEOTIDE SEQUENCE [LARGE SCALE GENOMIC DNA]</scope>
    <source>
        <strain evidence="15 16">RB1R16</strain>
    </source>
</reference>
<evidence type="ECO:0000256" key="6">
    <source>
        <dbReference type="ARBA" id="ARBA00023077"/>
    </source>
</evidence>
<evidence type="ECO:0000259" key="13">
    <source>
        <dbReference type="Pfam" id="PF00593"/>
    </source>
</evidence>
<dbReference type="InterPro" id="IPR036942">
    <property type="entry name" value="Beta-barrel_TonB_sf"/>
</dbReference>
<evidence type="ECO:0000256" key="5">
    <source>
        <dbReference type="ARBA" id="ARBA00022729"/>
    </source>
</evidence>
<dbReference type="Gene3D" id="2.40.170.20">
    <property type="entry name" value="TonB-dependent receptor, beta-barrel domain"/>
    <property type="match status" value="1"/>
</dbReference>
<dbReference type="InterPro" id="IPR039426">
    <property type="entry name" value="TonB-dep_rcpt-like"/>
</dbReference>
<dbReference type="OrthoDB" id="1109239at2"/>
<protein>
    <submittedName>
        <fullName evidence="15">TonB-dependent receptor</fullName>
    </submittedName>
</protein>
<evidence type="ECO:0000256" key="12">
    <source>
        <dbReference type="SAM" id="SignalP"/>
    </source>
</evidence>
<accession>A0A2S7SZA2</accession>
<feature type="domain" description="TonB-dependent receptor-like beta-barrel" evidence="13">
    <location>
        <begin position="349"/>
        <end position="678"/>
    </location>
</feature>
<comment type="subcellular location">
    <subcellularLocation>
        <location evidence="1 10">Cell outer membrane</location>
        <topology evidence="1 10">Multi-pass membrane protein</topology>
    </subcellularLocation>
</comment>
<comment type="similarity">
    <text evidence="10 11">Belongs to the TonB-dependent receptor family.</text>
</comment>
<keyword evidence="5 12" id="KW-0732">Signal</keyword>
<dbReference type="SUPFAM" id="SSF56935">
    <property type="entry name" value="Porins"/>
    <property type="match status" value="1"/>
</dbReference>
<keyword evidence="4 10" id="KW-0812">Transmembrane</keyword>
<evidence type="ECO:0000256" key="4">
    <source>
        <dbReference type="ARBA" id="ARBA00022692"/>
    </source>
</evidence>
<comment type="caution">
    <text evidence="15">The sequence shown here is derived from an EMBL/GenBank/DDBJ whole genome shotgun (WGS) entry which is preliminary data.</text>
</comment>
<proteinExistence type="inferred from homology"/>
<evidence type="ECO:0000256" key="10">
    <source>
        <dbReference type="PROSITE-ProRule" id="PRU01360"/>
    </source>
</evidence>
<keyword evidence="7 10" id="KW-0472">Membrane</keyword>
<keyword evidence="16" id="KW-1185">Reference proteome</keyword>
<evidence type="ECO:0000256" key="8">
    <source>
        <dbReference type="ARBA" id="ARBA00023170"/>
    </source>
</evidence>
<evidence type="ECO:0000313" key="15">
    <source>
        <dbReference type="EMBL" id="PQJ12279.1"/>
    </source>
</evidence>
<name>A0A2S7SZA2_9BACT</name>
<evidence type="ECO:0000256" key="3">
    <source>
        <dbReference type="ARBA" id="ARBA00022452"/>
    </source>
</evidence>
<dbReference type="Pfam" id="PF07715">
    <property type="entry name" value="Plug"/>
    <property type="match status" value="1"/>
</dbReference>
<feature type="signal peptide" evidence="12">
    <location>
        <begin position="1"/>
        <end position="19"/>
    </location>
</feature>
<dbReference type="Gene3D" id="2.60.40.1120">
    <property type="entry name" value="Carboxypeptidase-like, regulatory domain"/>
    <property type="match status" value="1"/>
</dbReference>
<keyword evidence="2 10" id="KW-0813">Transport</keyword>
<organism evidence="15 16">
    <name type="scientific">Flavipsychrobacter stenotrophus</name>
    <dbReference type="NCBI Taxonomy" id="2077091"/>
    <lineage>
        <taxon>Bacteria</taxon>
        <taxon>Pseudomonadati</taxon>
        <taxon>Bacteroidota</taxon>
        <taxon>Chitinophagia</taxon>
        <taxon>Chitinophagales</taxon>
        <taxon>Chitinophagaceae</taxon>
        <taxon>Flavipsychrobacter</taxon>
    </lineage>
</organism>
<dbReference type="GO" id="GO:0015344">
    <property type="term" value="F:siderophore uptake transmembrane transporter activity"/>
    <property type="evidence" value="ECO:0007669"/>
    <property type="project" value="TreeGrafter"/>
</dbReference>
<dbReference type="GO" id="GO:0009279">
    <property type="term" value="C:cell outer membrane"/>
    <property type="evidence" value="ECO:0007669"/>
    <property type="project" value="UniProtKB-SubCell"/>
</dbReference>
<evidence type="ECO:0000259" key="14">
    <source>
        <dbReference type="Pfam" id="PF07715"/>
    </source>
</evidence>
<keyword evidence="3 10" id="KW-1134">Transmembrane beta strand</keyword>
<evidence type="ECO:0000256" key="11">
    <source>
        <dbReference type="RuleBase" id="RU003357"/>
    </source>
</evidence>
<dbReference type="GO" id="GO:0044718">
    <property type="term" value="P:siderophore transmembrane transport"/>
    <property type="evidence" value="ECO:0007669"/>
    <property type="project" value="TreeGrafter"/>
</dbReference>
<evidence type="ECO:0000256" key="1">
    <source>
        <dbReference type="ARBA" id="ARBA00004571"/>
    </source>
</evidence>
<dbReference type="PROSITE" id="PS52016">
    <property type="entry name" value="TONB_DEPENDENT_REC_3"/>
    <property type="match status" value="1"/>
</dbReference>
<evidence type="ECO:0000256" key="9">
    <source>
        <dbReference type="ARBA" id="ARBA00023237"/>
    </source>
</evidence>
<evidence type="ECO:0000256" key="2">
    <source>
        <dbReference type="ARBA" id="ARBA00022448"/>
    </source>
</evidence>
<keyword evidence="9 10" id="KW-0998">Cell outer membrane</keyword>
<dbReference type="PANTHER" id="PTHR30069">
    <property type="entry name" value="TONB-DEPENDENT OUTER MEMBRANE RECEPTOR"/>
    <property type="match status" value="1"/>
</dbReference>
<gene>
    <name evidence="15" type="ORF">CJD36_000535</name>
</gene>
<dbReference type="PANTHER" id="PTHR30069:SF29">
    <property type="entry name" value="HEMOGLOBIN AND HEMOGLOBIN-HAPTOGLOBIN-BINDING PROTEIN 1-RELATED"/>
    <property type="match status" value="1"/>
</dbReference>
<dbReference type="Proteomes" id="UP000239872">
    <property type="component" value="Unassembled WGS sequence"/>
</dbReference>
<dbReference type="InterPro" id="IPR012910">
    <property type="entry name" value="Plug_dom"/>
</dbReference>
<dbReference type="SUPFAM" id="SSF49464">
    <property type="entry name" value="Carboxypeptidase regulatory domain-like"/>
    <property type="match status" value="1"/>
</dbReference>
<sequence>MKNIFMLCWVLLFSAAAHAQQTLRLRVIDAAKKDALPGATVKVDSAVAGITDTLGSATINVSDGKHTIEISTLGYVTQNIIIQQVNNNIRTVQMEIDNASLEEVTLIASTRNNQAIESSPLKVEVLGKEEVGEEVGIRPGNIASILGDVSGVQIQQSSAVSGNANVKIQGLPGRYTQILRDGMPLYDGFSGGFGILTIPPLDLKQIELIKGSASTLFGGGAIAGLINLTSRRPTTTQEADIVANYTSLNELNLNAYVAKRYKRVGYTLFAGYSRQEAKDVDGEGFSDVPQAKSLLLHPKLFFYPSDKTIISIGYSGTFDKRLGGDMVVLAGQPDTLHQYEEHNTSGRHSGEYSIDHFYKSGARLTIKGLFSYFRKISSGSEHNIEGWQQSYYSEAALFKPYKHSELVLGTNIVGDQYRTLTTDSTLIHKFVNFTAGAFGQYTMHLTKNTTLEGGLRIDNHAKYGLFILPRAAFFQHINEHFGLRAGFGIGYKTPNPLAQQDIEYEPRYIAPVGDNIKAEISYGYNLEGNYKHDWDKDHSLFINHAFFLTQINNPTYLVYKAVDTISLINRNQPVLTMGFDTYVKLVLKKWELYGGYTFTNAVNKWQSNAPVPLTPRNRLAFVLVKEIEEDWRLGLEGSYTGSQYRYTGDKTPGYMFIALIAQYKLGMHVYIVANCENLLDYRMSKVEALYSGSISNPTFKPLWAPIDGRVVNVSVRWKL</sequence>
<feature type="chain" id="PRO_5015522429" evidence="12">
    <location>
        <begin position="20"/>
        <end position="719"/>
    </location>
</feature>
<feature type="domain" description="TonB-dependent receptor plug" evidence="14">
    <location>
        <begin position="117"/>
        <end position="224"/>
    </location>
</feature>
<evidence type="ECO:0000256" key="7">
    <source>
        <dbReference type="ARBA" id="ARBA00023136"/>
    </source>
</evidence>
<dbReference type="Gene3D" id="2.170.130.10">
    <property type="entry name" value="TonB-dependent receptor, plug domain"/>
    <property type="match status" value="1"/>
</dbReference>
<evidence type="ECO:0000313" key="16">
    <source>
        <dbReference type="Proteomes" id="UP000239872"/>
    </source>
</evidence>
<dbReference type="InterPro" id="IPR037066">
    <property type="entry name" value="Plug_dom_sf"/>
</dbReference>
<dbReference type="InterPro" id="IPR000531">
    <property type="entry name" value="Beta-barrel_TonB"/>
</dbReference>
<keyword evidence="8 15" id="KW-0675">Receptor</keyword>
<dbReference type="AlphaFoldDB" id="A0A2S7SZA2"/>
<dbReference type="EMBL" id="PPSL01000001">
    <property type="protein sequence ID" value="PQJ12279.1"/>
    <property type="molecule type" value="Genomic_DNA"/>
</dbReference>
<dbReference type="Pfam" id="PF00593">
    <property type="entry name" value="TonB_dep_Rec_b-barrel"/>
    <property type="match status" value="1"/>
</dbReference>
<keyword evidence="6 11" id="KW-0798">TonB box</keyword>